<keyword evidence="2" id="KW-0675">Receptor</keyword>
<proteinExistence type="predicted"/>
<evidence type="ECO:0000256" key="1">
    <source>
        <dbReference type="SAM" id="Phobius"/>
    </source>
</evidence>
<feature type="transmembrane region" description="Helical" evidence="1">
    <location>
        <begin position="174"/>
        <end position="194"/>
    </location>
</feature>
<organism evidence="2">
    <name type="scientific">Drosophila rhopaloa</name>
    <name type="common">Fruit fly</name>
    <dbReference type="NCBI Taxonomy" id="1041015"/>
    <lineage>
        <taxon>Eukaryota</taxon>
        <taxon>Metazoa</taxon>
        <taxon>Ecdysozoa</taxon>
        <taxon>Arthropoda</taxon>
        <taxon>Hexapoda</taxon>
        <taxon>Insecta</taxon>
        <taxon>Pterygota</taxon>
        <taxon>Neoptera</taxon>
        <taxon>Endopterygota</taxon>
        <taxon>Diptera</taxon>
        <taxon>Brachycera</taxon>
        <taxon>Muscomorpha</taxon>
        <taxon>Ephydroidea</taxon>
        <taxon>Drosophilidae</taxon>
        <taxon>Drosophila</taxon>
        <taxon>Sophophora</taxon>
    </lineage>
</organism>
<reference evidence="2" key="1">
    <citation type="submission" date="2025-08" db="UniProtKB">
        <authorList>
            <consortium name="RefSeq"/>
        </authorList>
    </citation>
    <scope>IDENTIFICATION</scope>
</reference>
<dbReference type="OrthoDB" id="7866307at2759"/>
<sequence>MEIIVQILHFTRLFLTIPCYLSMIYLQLFHGKEVIALANRYLRIFRRVRSLPIKNRTGFGGGRELLLILISICCQLLEFANMLGLMQWGLNLGDITYNIISLGSFSYAVFASNMIIRLSFIWYISLGVLLSELHRNISFETMHHQRKIEIFFNHLNLCQFRVSIFGLFDVSNEWFLMYLSAYINWIAFTGQYALQMGKL</sequence>
<feature type="transmembrane region" description="Helical" evidence="1">
    <location>
        <begin position="6"/>
        <end position="26"/>
    </location>
</feature>
<name>A0A6P4F5I7_DRORH</name>
<keyword evidence="1" id="KW-0812">Transmembrane</keyword>
<feature type="transmembrane region" description="Helical" evidence="1">
    <location>
        <begin position="65"/>
        <end position="85"/>
    </location>
</feature>
<accession>A0A6P4F5I7</accession>
<feature type="transmembrane region" description="Helical" evidence="1">
    <location>
        <begin position="105"/>
        <end position="130"/>
    </location>
</feature>
<dbReference type="AlphaFoldDB" id="A0A6P4F5I7"/>
<keyword evidence="1" id="KW-0472">Membrane</keyword>
<dbReference type="RefSeq" id="XP_016980606.1">
    <property type="nucleotide sequence ID" value="XM_017125117.1"/>
</dbReference>
<protein>
    <submittedName>
        <fullName evidence="2">Gustatory receptor 92a</fullName>
    </submittedName>
</protein>
<keyword evidence="1" id="KW-1133">Transmembrane helix</keyword>
<evidence type="ECO:0000313" key="2">
    <source>
        <dbReference type="RefSeq" id="XP_016980606.1"/>
    </source>
</evidence>
<gene>
    <name evidence="2" type="primary">LOC108045721</name>
</gene>